<feature type="compositionally biased region" description="Acidic residues" evidence="5">
    <location>
        <begin position="336"/>
        <end position="346"/>
    </location>
</feature>
<dbReference type="InterPro" id="IPR059100">
    <property type="entry name" value="TSP3_bac"/>
</dbReference>
<keyword evidence="8" id="KW-1185">Reference proteome</keyword>
<dbReference type="PROSITE" id="PS00018">
    <property type="entry name" value="EF_HAND_1"/>
    <property type="match status" value="1"/>
</dbReference>
<evidence type="ECO:0000313" key="8">
    <source>
        <dbReference type="Proteomes" id="UP000644507"/>
    </source>
</evidence>
<evidence type="ECO:0000313" key="7">
    <source>
        <dbReference type="EMBL" id="GHC60118.1"/>
    </source>
</evidence>
<evidence type="ECO:0000256" key="3">
    <source>
        <dbReference type="ARBA" id="ARBA00022729"/>
    </source>
</evidence>
<dbReference type="RefSeq" id="WP_189571334.1">
    <property type="nucleotide sequence ID" value="NZ_BMXI01000013.1"/>
</dbReference>
<evidence type="ECO:0000256" key="6">
    <source>
        <dbReference type="SAM" id="SignalP"/>
    </source>
</evidence>
<organism evidence="7 8">
    <name type="scientific">Roseibacillus persicicus</name>
    <dbReference type="NCBI Taxonomy" id="454148"/>
    <lineage>
        <taxon>Bacteria</taxon>
        <taxon>Pseudomonadati</taxon>
        <taxon>Verrucomicrobiota</taxon>
        <taxon>Verrucomicrobiia</taxon>
        <taxon>Verrucomicrobiales</taxon>
        <taxon>Verrucomicrobiaceae</taxon>
        <taxon>Roseibacillus</taxon>
    </lineage>
</organism>
<evidence type="ECO:0000256" key="1">
    <source>
        <dbReference type="ARBA" id="ARBA00004613"/>
    </source>
</evidence>
<protein>
    <submittedName>
        <fullName evidence="7">Uncharacterized protein</fullName>
    </submittedName>
</protein>
<dbReference type="PANTHER" id="PTHR37467:SF1">
    <property type="entry name" value="EXPORTED CALCIUM-BINDING GLYCOPROTEIN"/>
    <property type="match status" value="1"/>
</dbReference>
<dbReference type="Pfam" id="PF18884">
    <property type="entry name" value="TSP3_bac"/>
    <property type="match status" value="4"/>
</dbReference>
<gene>
    <name evidence="7" type="ORF">GCM10007100_29190</name>
</gene>
<reference evidence="7" key="1">
    <citation type="journal article" date="2014" name="Int. J. Syst. Evol. Microbiol.">
        <title>Complete genome sequence of Corynebacterium casei LMG S-19264T (=DSM 44701T), isolated from a smear-ripened cheese.</title>
        <authorList>
            <consortium name="US DOE Joint Genome Institute (JGI-PGF)"/>
            <person name="Walter F."/>
            <person name="Albersmeier A."/>
            <person name="Kalinowski J."/>
            <person name="Ruckert C."/>
        </authorList>
    </citation>
    <scope>NUCLEOTIDE SEQUENCE</scope>
    <source>
        <strain evidence="7">KCTC 12988</strain>
    </source>
</reference>
<dbReference type="AlphaFoldDB" id="A0A918WKL8"/>
<feature type="compositionally biased region" description="Acidic residues" evidence="5">
    <location>
        <begin position="391"/>
        <end position="402"/>
    </location>
</feature>
<comment type="caution">
    <text evidence="7">The sequence shown here is derived from an EMBL/GenBank/DDBJ whole genome shotgun (WGS) entry which is preliminary data.</text>
</comment>
<dbReference type="PANTHER" id="PTHR37467">
    <property type="entry name" value="EXPORTED CALCIUM-BINDING GLYCOPROTEIN-RELATED"/>
    <property type="match status" value="1"/>
</dbReference>
<sequence length="801" mass="84723">MKKPLLQSSLLVVFSTSVGAELLFEESFNYPEGPLAGNTNNGQAWVNNVGDDTINTVAANSLEVTAPTGFLTAGGRAVQTTASSRVSLNLGSEIVPGTEGTTIYLSFVHKLNFVDVPRSQIIEFWRGAQLDNNTVFSFGVDTNSAAPDYGLLIDKNAAGAVALDVGTADAEEHLVVIRIDFGAADEDTLSIYLDPGETEPASSDGTAIYTNLSFTRLGFGSFQVSSHEVDEIRIGTTYSDVVKVFVDEDNDGMNDVWESENGLLVGTNDASGDADSDDLTNLEEFLAGTDPQDEDSDDDGLTDGEEASPTMNINPYQDDVLGSAPGDLMNPLSNDSDGDGVLDEEEVKAGEDGFVTNPNYEDTDEDGMPDKWEIDEQLNPVDSSSPNGANDDPDSDNIDNLDEYTIGTQPRNPDTDGDGYNDGAEDLYGSWASVGETGTDPLNPDSDGDGLKDGEENPDSGVLGGLPHRSDPNVFDSDEDGFGDGIEVEYGSDPDDENSVPTIEPTVASIQFDFEPLSSNTGKYAGSYAPAEGGVVAPAQFFGYLGEDENFFNSLSGDGGGSLVSATGEPVPGINVDFGTLSGGVFDFDDEPSQSGGGTPANSDIYRTPLMWDWLFTRDGKALVARVNGLAAGTYRVIALVREGSEVGRTYDVSFGKQVADESQDPVLGTPYVGIAGAPAIWTESQNYFTDVQTIADNEYLVVSVNPTNAAFGTLQGLQIFPEVGDIEVVSCNLVGQATFQIDFKGVPSTEYGIGSTVTLEGGFTTIDGMSATTDGSGLGQFLVTVDLETNPKMFFQIHQE</sequence>
<feature type="signal peptide" evidence="6">
    <location>
        <begin position="1"/>
        <end position="20"/>
    </location>
</feature>
<feature type="compositionally biased region" description="Acidic residues" evidence="5">
    <location>
        <begin position="415"/>
        <end position="425"/>
    </location>
</feature>
<feature type="compositionally biased region" description="Acidic residues" evidence="5">
    <location>
        <begin position="291"/>
        <end position="306"/>
    </location>
</feature>
<dbReference type="InterPro" id="IPR018247">
    <property type="entry name" value="EF_Hand_1_Ca_BS"/>
</dbReference>
<evidence type="ECO:0000256" key="4">
    <source>
        <dbReference type="ARBA" id="ARBA00022837"/>
    </source>
</evidence>
<evidence type="ECO:0000256" key="2">
    <source>
        <dbReference type="ARBA" id="ARBA00022525"/>
    </source>
</evidence>
<keyword evidence="3 6" id="KW-0732">Signal</keyword>
<accession>A0A918WKL8</accession>
<keyword evidence="2" id="KW-0964">Secreted</keyword>
<name>A0A918WKL8_9BACT</name>
<dbReference type="InterPro" id="IPR053180">
    <property type="entry name" value="Ca-binding_acidic-repeat"/>
</dbReference>
<comment type="subcellular location">
    <subcellularLocation>
        <location evidence="1">Secreted</location>
    </subcellularLocation>
</comment>
<reference evidence="7" key="2">
    <citation type="submission" date="2020-09" db="EMBL/GenBank/DDBJ databases">
        <authorList>
            <person name="Sun Q."/>
            <person name="Kim S."/>
        </authorList>
    </citation>
    <scope>NUCLEOTIDE SEQUENCE</scope>
    <source>
        <strain evidence="7">KCTC 12988</strain>
    </source>
</reference>
<proteinExistence type="predicted"/>
<dbReference type="Proteomes" id="UP000644507">
    <property type="component" value="Unassembled WGS sequence"/>
</dbReference>
<feature type="chain" id="PRO_5037517683" evidence="6">
    <location>
        <begin position="21"/>
        <end position="801"/>
    </location>
</feature>
<dbReference type="EMBL" id="BMXI01000013">
    <property type="protein sequence ID" value="GHC60118.1"/>
    <property type="molecule type" value="Genomic_DNA"/>
</dbReference>
<evidence type="ECO:0000256" key="5">
    <source>
        <dbReference type="SAM" id="MobiDB-lite"/>
    </source>
</evidence>
<keyword evidence="4" id="KW-0106">Calcium</keyword>
<feature type="region of interest" description="Disordered" evidence="5">
    <location>
        <begin position="286"/>
        <end position="479"/>
    </location>
</feature>